<name>A0A5E4NRM0_9HEMI</name>
<accession>A0A5E4NRM0</accession>
<gene>
    <name evidence="1" type="ORF">CINCED_3A018722</name>
</gene>
<dbReference type="Proteomes" id="UP000325440">
    <property type="component" value="Unassembled WGS sequence"/>
</dbReference>
<evidence type="ECO:0000313" key="2">
    <source>
        <dbReference type="Proteomes" id="UP000325440"/>
    </source>
</evidence>
<evidence type="ECO:0000313" key="1">
    <source>
        <dbReference type="EMBL" id="VVC46557.1"/>
    </source>
</evidence>
<dbReference type="AlphaFoldDB" id="A0A5E4NRM0"/>
<reference evidence="1 2" key="1">
    <citation type="submission" date="2019-08" db="EMBL/GenBank/DDBJ databases">
        <authorList>
            <person name="Alioto T."/>
            <person name="Alioto T."/>
            <person name="Gomez Garrido J."/>
        </authorList>
    </citation>
    <scope>NUCLEOTIDE SEQUENCE [LARGE SCALE GENOMIC DNA]</scope>
</reference>
<sequence>MSIKVSDNNLIEIKSEENNFMFDNILCDNLGIKFDNFSKIEIYPTSKTSNIPLELYCNVVEKSISNHKENVNIHYEEDL</sequence>
<proteinExistence type="predicted"/>
<organism evidence="1 2">
    <name type="scientific">Cinara cedri</name>
    <dbReference type="NCBI Taxonomy" id="506608"/>
    <lineage>
        <taxon>Eukaryota</taxon>
        <taxon>Metazoa</taxon>
        <taxon>Ecdysozoa</taxon>
        <taxon>Arthropoda</taxon>
        <taxon>Hexapoda</taxon>
        <taxon>Insecta</taxon>
        <taxon>Pterygota</taxon>
        <taxon>Neoptera</taxon>
        <taxon>Paraneoptera</taxon>
        <taxon>Hemiptera</taxon>
        <taxon>Sternorrhyncha</taxon>
        <taxon>Aphidomorpha</taxon>
        <taxon>Aphidoidea</taxon>
        <taxon>Aphididae</taxon>
        <taxon>Lachninae</taxon>
        <taxon>Cinara</taxon>
    </lineage>
</organism>
<protein>
    <submittedName>
        <fullName evidence="1">Uncharacterized protein</fullName>
    </submittedName>
</protein>
<dbReference type="EMBL" id="CABPRJ010002816">
    <property type="protein sequence ID" value="VVC46557.1"/>
    <property type="molecule type" value="Genomic_DNA"/>
</dbReference>
<keyword evidence="2" id="KW-1185">Reference proteome</keyword>